<name>A0A6A5RXL6_9PLEO</name>
<dbReference type="Proteomes" id="UP000800082">
    <property type="component" value="Unassembled WGS sequence"/>
</dbReference>
<dbReference type="RefSeq" id="XP_033452338.1">
    <property type="nucleotide sequence ID" value="XM_033591215.1"/>
</dbReference>
<accession>A0A6A5RXL6</accession>
<proteinExistence type="predicted"/>
<evidence type="ECO:0008006" key="3">
    <source>
        <dbReference type="Google" id="ProtNLM"/>
    </source>
</evidence>
<organism evidence="1 2">
    <name type="scientific">Didymella exigua CBS 183.55</name>
    <dbReference type="NCBI Taxonomy" id="1150837"/>
    <lineage>
        <taxon>Eukaryota</taxon>
        <taxon>Fungi</taxon>
        <taxon>Dikarya</taxon>
        <taxon>Ascomycota</taxon>
        <taxon>Pezizomycotina</taxon>
        <taxon>Dothideomycetes</taxon>
        <taxon>Pleosporomycetidae</taxon>
        <taxon>Pleosporales</taxon>
        <taxon>Pleosporineae</taxon>
        <taxon>Didymellaceae</taxon>
        <taxon>Didymella</taxon>
    </lineage>
</organism>
<protein>
    <recommendedName>
        <fullName evidence="3">Heterokaryon incompatibility domain-containing protein</fullName>
    </recommendedName>
</protein>
<dbReference type="GeneID" id="54348883"/>
<evidence type="ECO:0000313" key="1">
    <source>
        <dbReference type="EMBL" id="KAF1932090.1"/>
    </source>
</evidence>
<sequence>MTYKYTDLEGTSDSSDIYIRLFHLSPASPAGRITGQLKPVPISESPSYTALSYCWSRHIDVGTLYITQSDDTLESGVPLEESLTVPASVLSFLTRSQPKAGLLDRCGLHQSAKR</sequence>
<dbReference type="EMBL" id="ML978959">
    <property type="protein sequence ID" value="KAF1932090.1"/>
    <property type="molecule type" value="Genomic_DNA"/>
</dbReference>
<evidence type="ECO:0000313" key="2">
    <source>
        <dbReference type="Proteomes" id="UP000800082"/>
    </source>
</evidence>
<dbReference type="AlphaFoldDB" id="A0A6A5RXL6"/>
<gene>
    <name evidence="1" type="ORF">M421DRAFT_416818</name>
</gene>
<keyword evidence="2" id="KW-1185">Reference proteome</keyword>
<reference evidence="1" key="1">
    <citation type="journal article" date="2020" name="Stud. Mycol.">
        <title>101 Dothideomycetes genomes: a test case for predicting lifestyles and emergence of pathogens.</title>
        <authorList>
            <person name="Haridas S."/>
            <person name="Albert R."/>
            <person name="Binder M."/>
            <person name="Bloem J."/>
            <person name="Labutti K."/>
            <person name="Salamov A."/>
            <person name="Andreopoulos B."/>
            <person name="Baker S."/>
            <person name="Barry K."/>
            <person name="Bills G."/>
            <person name="Bluhm B."/>
            <person name="Cannon C."/>
            <person name="Castanera R."/>
            <person name="Culley D."/>
            <person name="Daum C."/>
            <person name="Ezra D."/>
            <person name="Gonzalez J."/>
            <person name="Henrissat B."/>
            <person name="Kuo A."/>
            <person name="Liang C."/>
            <person name="Lipzen A."/>
            <person name="Lutzoni F."/>
            <person name="Magnuson J."/>
            <person name="Mondo S."/>
            <person name="Nolan M."/>
            <person name="Ohm R."/>
            <person name="Pangilinan J."/>
            <person name="Park H.-J."/>
            <person name="Ramirez L."/>
            <person name="Alfaro M."/>
            <person name="Sun H."/>
            <person name="Tritt A."/>
            <person name="Yoshinaga Y."/>
            <person name="Zwiers L.-H."/>
            <person name="Turgeon B."/>
            <person name="Goodwin S."/>
            <person name="Spatafora J."/>
            <person name="Crous P."/>
            <person name="Grigoriev I."/>
        </authorList>
    </citation>
    <scope>NUCLEOTIDE SEQUENCE</scope>
    <source>
        <strain evidence="1">CBS 183.55</strain>
    </source>
</reference>